<sequence>MSDKIDIERYFRPSKLPVLNNRNIKMEIFDNYYGDETSEIPTLPAYLFKTPEETIINYYSVLREAANSDEEKSAGCGTIGEAKAPYPIAYHFLSSKYQEKLSFKEYLKIFENILHINLIKFQEVPVYGDPDAMRYFVEFETIEGSEKGVAYFAYYYAFVDIVKEGTQYKISNIDLYPENYLCAPYHGWNYIAEEVVDIKYGEWCSLVKMRIPTQHVGFTKNIYFRGTDGNYYMIQFYQLTNGMDIEIAQYRRRRNGKWELIELDPRECIEK</sequence>
<dbReference type="RefSeq" id="WP_092453679.1">
    <property type="nucleotide sequence ID" value="NZ_FOJI01000007.1"/>
</dbReference>
<organism evidence="1 2">
    <name type="scientific">[Clostridium] fimetarium</name>
    <dbReference type="NCBI Taxonomy" id="99656"/>
    <lineage>
        <taxon>Bacteria</taxon>
        <taxon>Bacillati</taxon>
        <taxon>Bacillota</taxon>
        <taxon>Clostridia</taxon>
        <taxon>Lachnospirales</taxon>
        <taxon>Lachnospiraceae</taxon>
    </lineage>
</organism>
<dbReference type="STRING" id="99656.SAMN05421659_10799"/>
<dbReference type="OrthoDB" id="1747159at2"/>
<gene>
    <name evidence="1" type="ORF">SAMN05421659_10799</name>
</gene>
<protein>
    <submittedName>
        <fullName evidence="1">Uncharacterized protein</fullName>
    </submittedName>
</protein>
<name>A0A1I0Q9F8_9FIRM</name>
<evidence type="ECO:0000313" key="1">
    <source>
        <dbReference type="EMBL" id="SEW23442.1"/>
    </source>
</evidence>
<dbReference type="EMBL" id="FOJI01000007">
    <property type="protein sequence ID" value="SEW23442.1"/>
    <property type="molecule type" value="Genomic_DNA"/>
</dbReference>
<proteinExistence type="predicted"/>
<dbReference type="AlphaFoldDB" id="A0A1I0Q9F8"/>
<evidence type="ECO:0000313" key="2">
    <source>
        <dbReference type="Proteomes" id="UP000199701"/>
    </source>
</evidence>
<accession>A0A1I0Q9F8</accession>
<reference evidence="1 2" key="1">
    <citation type="submission" date="2016-10" db="EMBL/GenBank/DDBJ databases">
        <authorList>
            <person name="de Groot N.N."/>
        </authorList>
    </citation>
    <scope>NUCLEOTIDE SEQUENCE [LARGE SCALE GENOMIC DNA]</scope>
    <source>
        <strain evidence="1 2">DSM 9179</strain>
    </source>
</reference>
<dbReference type="Proteomes" id="UP000199701">
    <property type="component" value="Unassembled WGS sequence"/>
</dbReference>
<keyword evidence="2" id="KW-1185">Reference proteome</keyword>